<organism evidence="2 3">
    <name type="scientific">Dendroctonus ponderosae</name>
    <name type="common">Mountain pine beetle</name>
    <dbReference type="NCBI Taxonomy" id="77166"/>
    <lineage>
        <taxon>Eukaryota</taxon>
        <taxon>Metazoa</taxon>
        <taxon>Ecdysozoa</taxon>
        <taxon>Arthropoda</taxon>
        <taxon>Hexapoda</taxon>
        <taxon>Insecta</taxon>
        <taxon>Pterygota</taxon>
        <taxon>Neoptera</taxon>
        <taxon>Endopterygota</taxon>
        <taxon>Coleoptera</taxon>
        <taxon>Polyphaga</taxon>
        <taxon>Cucujiformia</taxon>
        <taxon>Curculionidae</taxon>
        <taxon>Scolytinae</taxon>
        <taxon>Dendroctonus</taxon>
    </lineage>
</organism>
<gene>
    <name evidence="2" type="ORF">D910_06599</name>
</gene>
<reference evidence="2 3" key="1">
    <citation type="journal article" date="2013" name="Genome Biol.">
        <title>Draft genome of the mountain pine beetle, Dendroctonus ponderosae Hopkins, a major forest pest.</title>
        <authorList>
            <person name="Keeling C.I."/>
            <person name="Yuen M.M."/>
            <person name="Liao N.Y."/>
            <person name="Docking T.R."/>
            <person name="Chan S.K."/>
            <person name="Taylor G.A."/>
            <person name="Palmquist D.L."/>
            <person name="Jackman S.D."/>
            <person name="Nguyen A."/>
            <person name="Li M."/>
            <person name="Henderson H."/>
            <person name="Janes J.K."/>
            <person name="Zhao Y."/>
            <person name="Pandoh P."/>
            <person name="Moore R."/>
            <person name="Sperling F.A."/>
            <person name="Huber D.P."/>
            <person name="Birol I."/>
            <person name="Jones S.J."/>
            <person name="Bohlmann J."/>
        </authorList>
    </citation>
    <scope>NUCLEOTIDE SEQUENCE</scope>
</reference>
<feature type="region of interest" description="Disordered" evidence="1">
    <location>
        <begin position="41"/>
        <end position="64"/>
    </location>
</feature>
<sequence length="87" mass="9837">MSFRPCCVPSSAMIFVLNGVHFLEDSYVFFKDYYIHSKDTLSRESRSNHTASAPELRTPKKIKDDILDSPFTAVTSTNSARATQFRG</sequence>
<evidence type="ECO:0000313" key="2">
    <source>
        <dbReference type="EMBL" id="ERL89225.1"/>
    </source>
</evidence>
<evidence type="ECO:0000313" key="3">
    <source>
        <dbReference type="Proteomes" id="UP000030742"/>
    </source>
</evidence>
<accession>U4UH48</accession>
<evidence type="ECO:0000256" key="1">
    <source>
        <dbReference type="SAM" id="MobiDB-lite"/>
    </source>
</evidence>
<dbReference type="EMBL" id="KB632158">
    <property type="protein sequence ID" value="ERL89225.1"/>
    <property type="molecule type" value="Genomic_DNA"/>
</dbReference>
<protein>
    <submittedName>
        <fullName evidence="2">Uncharacterized protein</fullName>
    </submittedName>
</protein>
<dbReference type="AlphaFoldDB" id="U4UH48"/>
<proteinExistence type="predicted"/>
<dbReference type="Proteomes" id="UP000030742">
    <property type="component" value="Unassembled WGS sequence"/>
</dbReference>
<name>U4UH48_DENPD</name>